<evidence type="ECO:0000313" key="2">
    <source>
        <dbReference type="Proteomes" id="UP001415169"/>
    </source>
</evidence>
<dbReference type="SUPFAM" id="SSF52980">
    <property type="entry name" value="Restriction endonuclease-like"/>
    <property type="match status" value="1"/>
</dbReference>
<organism evidence="1 2">
    <name type="scientific">Gryllotalpicola daejeonensis</name>
    <dbReference type="NCBI Taxonomy" id="993087"/>
    <lineage>
        <taxon>Bacteria</taxon>
        <taxon>Bacillati</taxon>
        <taxon>Actinomycetota</taxon>
        <taxon>Actinomycetes</taxon>
        <taxon>Micrococcales</taxon>
        <taxon>Microbacteriaceae</taxon>
        <taxon>Gryllotalpicola</taxon>
    </lineage>
</organism>
<sequence>MRVPRELLLEADDDRRFEVLCDAYQQQMPRNWFFSGPTAARLMGVPLPRRLEELRVHVTAVGAFAPRGRYVIGHTARAAETTRVNGKRVRVPHEVFCELATVLGLDELIAAGDRMLSEKPFLLATRRHLEAAIAAHGSKRGARTLRATLPQLRENVWSPRETWVRLVLIRAGLPEPTHNHRIFGTDGRLVAIGDLVYEKLKIVIEYEGERWHRDPWSVIDVDRYNKLTLLGWSVIKVRRDHTAADVERMVSDALALRGWQR</sequence>
<proteinExistence type="predicted"/>
<dbReference type="EMBL" id="BAABBV010000001">
    <property type="protein sequence ID" value="GAA4157049.1"/>
    <property type="molecule type" value="Genomic_DNA"/>
</dbReference>
<name>A0ABP7ZGN1_9MICO</name>
<comment type="caution">
    <text evidence="1">The sequence shown here is derived from an EMBL/GenBank/DDBJ whole genome shotgun (WGS) entry which is preliminary data.</text>
</comment>
<reference evidence="1" key="1">
    <citation type="journal article" date="2014" name="Int. J. Syst. Evol. Microbiol.">
        <title>Complete genome of a new Firmicutes species belonging to the dominant human colonic microbiota ('Ruminococcus bicirculans') reveals two chromosomes and a selective capacity to utilize plant glucans.</title>
        <authorList>
            <consortium name="NISC Comparative Sequencing Program"/>
            <person name="Wegmann U."/>
            <person name="Louis P."/>
            <person name="Goesmann A."/>
            <person name="Henrissat B."/>
            <person name="Duncan S.H."/>
            <person name="Flint H.J."/>
        </authorList>
    </citation>
    <scope>NUCLEOTIDE SEQUENCE</scope>
    <source>
        <strain evidence="1">JCM 17590</strain>
    </source>
</reference>
<gene>
    <name evidence="1" type="ORF">GCM10022286_08190</name>
</gene>
<keyword evidence="2" id="KW-1185">Reference proteome</keyword>
<dbReference type="Proteomes" id="UP001415169">
    <property type="component" value="Unassembled WGS sequence"/>
</dbReference>
<evidence type="ECO:0000313" key="1">
    <source>
        <dbReference type="EMBL" id="GAA4157049.1"/>
    </source>
</evidence>
<dbReference type="InterPro" id="IPR011335">
    <property type="entry name" value="Restrct_endonuc-II-like"/>
</dbReference>
<reference evidence="1" key="2">
    <citation type="submission" date="2023-12" db="EMBL/GenBank/DDBJ databases">
        <authorList>
            <person name="Sun Q."/>
            <person name="Inoue M."/>
        </authorList>
    </citation>
    <scope>NUCLEOTIDE SEQUENCE</scope>
    <source>
        <strain evidence="1">JCM 17590</strain>
    </source>
</reference>
<protein>
    <submittedName>
        <fullName evidence="1">DUF559 domain-containing protein</fullName>
    </submittedName>
</protein>
<accession>A0ABP7ZGN1</accession>
<dbReference type="Gene3D" id="3.40.960.10">
    <property type="entry name" value="VSR Endonuclease"/>
    <property type="match status" value="1"/>
</dbReference>